<evidence type="ECO:0000313" key="2">
    <source>
        <dbReference type="Proteomes" id="UP001163603"/>
    </source>
</evidence>
<proteinExistence type="predicted"/>
<sequence>MSDIPLSLQGLLGVAMDKTQPQVETILATLKPDIVFFDFATWLPAITRPLGAKSICFSVINAATYALFLVPARKMAPDMNLEEPLQPPPGYPSSNVVIRAKDAPYIAPANSVSPILSIFKRVTGCFQECDAIAFRSYQEKERVYFDYVSQQYSKPVLLKRHLLPKTSASQLEEKYDKWLNKFKPGSIVYCAFGSQITLDLKQLQELVLGFELRGLPFLVALKPPEGFSTIEEALPEGFE</sequence>
<keyword evidence="2" id="KW-1185">Reference proteome</keyword>
<organism evidence="1 2">
    <name type="scientific">Pistacia integerrima</name>
    <dbReference type="NCBI Taxonomy" id="434235"/>
    <lineage>
        <taxon>Eukaryota</taxon>
        <taxon>Viridiplantae</taxon>
        <taxon>Streptophyta</taxon>
        <taxon>Embryophyta</taxon>
        <taxon>Tracheophyta</taxon>
        <taxon>Spermatophyta</taxon>
        <taxon>Magnoliopsida</taxon>
        <taxon>eudicotyledons</taxon>
        <taxon>Gunneridae</taxon>
        <taxon>Pentapetalae</taxon>
        <taxon>rosids</taxon>
        <taxon>malvids</taxon>
        <taxon>Sapindales</taxon>
        <taxon>Anacardiaceae</taxon>
        <taxon>Pistacia</taxon>
    </lineage>
</organism>
<gene>
    <name evidence="1" type="ORF">Pint_04652</name>
</gene>
<name>A0ACC0Z5W5_9ROSI</name>
<accession>A0ACC0Z5W5</accession>
<protein>
    <submittedName>
        <fullName evidence="1">Uncharacterized protein</fullName>
    </submittedName>
</protein>
<comment type="caution">
    <text evidence="1">The sequence shown here is derived from an EMBL/GenBank/DDBJ whole genome shotgun (WGS) entry which is preliminary data.</text>
</comment>
<evidence type="ECO:0000313" key="1">
    <source>
        <dbReference type="EMBL" id="KAJ0046560.1"/>
    </source>
</evidence>
<dbReference type="Proteomes" id="UP001163603">
    <property type="component" value="Chromosome 3"/>
</dbReference>
<dbReference type="EMBL" id="CM047738">
    <property type="protein sequence ID" value="KAJ0046560.1"/>
    <property type="molecule type" value="Genomic_DNA"/>
</dbReference>
<reference evidence="2" key="1">
    <citation type="journal article" date="2023" name="G3 (Bethesda)">
        <title>Genome assembly and association tests identify interacting loci associated with vigor, precocity, and sex in interspecific pistachio rootstocks.</title>
        <authorList>
            <person name="Palmer W."/>
            <person name="Jacygrad E."/>
            <person name="Sagayaradj S."/>
            <person name="Cavanaugh K."/>
            <person name="Han R."/>
            <person name="Bertier L."/>
            <person name="Beede B."/>
            <person name="Kafkas S."/>
            <person name="Golino D."/>
            <person name="Preece J."/>
            <person name="Michelmore R."/>
        </authorList>
    </citation>
    <scope>NUCLEOTIDE SEQUENCE [LARGE SCALE GENOMIC DNA]</scope>
</reference>